<dbReference type="AlphaFoldDB" id="A0A517QU88"/>
<dbReference type="Proteomes" id="UP000315724">
    <property type="component" value="Chromosome"/>
</dbReference>
<dbReference type="RefSeq" id="WP_145204281.1">
    <property type="nucleotide sequence ID" value="NZ_CP036267.1"/>
</dbReference>
<evidence type="ECO:0008006" key="3">
    <source>
        <dbReference type="Google" id="ProtNLM"/>
    </source>
</evidence>
<dbReference type="EMBL" id="CP036267">
    <property type="protein sequence ID" value="QDT35164.1"/>
    <property type="molecule type" value="Genomic_DNA"/>
</dbReference>
<dbReference type="InterPro" id="IPR024079">
    <property type="entry name" value="MetalloPept_cat_dom_sf"/>
</dbReference>
<dbReference type="KEGG" id="tpol:Mal48_44390"/>
<dbReference type="OrthoDB" id="5702724at2"/>
<proteinExistence type="predicted"/>
<dbReference type="Gene3D" id="3.40.390.10">
    <property type="entry name" value="Collagenase (Catalytic Domain)"/>
    <property type="match status" value="1"/>
</dbReference>
<evidence type="ECO:0000313" key="1">
    <source>
        <dbReference type="EMBL" id="QDT35164.1"/>
    </source>
</evidence>
<gene>
    <name evidence="1" type="ORF">Mal48_44390</name>
</gene>
<reference evidence="1 2" key="1">
    <citation type="submission" date="2019-02" db="EMBL/GenBank/DDBJ databases">
        <title>Deep-cultivation of Planctomycetes and their phenomic and genomic characterization uncovers novel biology.</title>
        <authorList>
            <person name="Wiegand S."/>
            <person name="Jogler M."/>
            <person name="Boedeker C."/>
            <person name="Pinto D."/>
            <person name="Vollmers J."/>
            <person name="Rivas-Marin E."/>
            <person name="Kohn T."/>
            <person name="Peeters S.H."/>
            <person name="Heuer A."/>
            <person name="Rast P."/>
            <person name="Oberbeckmann S."/>
            <person name="Bunk B."/>
            <person name="Jeske O."/>
            <person name="Meyerdierks A."/>
            <person name="Storesund J.E."/>
            <person name="Kallscheuer N."/>
            <person name="Luecker S."/>
            <person name="Lage O.M."/>
            <person name="Pohl T."/>
            <person name="Merkel B.J."/>
            <person name="Hornburger P."/>
            <person name="Mueller R.-W."/>
            <person name="Bruemmer F."/>
            <person name="Labrenz M."/>
            <person name="Spormann A.M."/>
            <person name="Op den Camp H."/>
            <person name="Overmann J."/>
            <person name="Amann R."/>
            <person name="Jetten M.S.M."/>
            <person name="Mascher T."/>
            <person name="Medema M.H."/>
            <person name="Devos D.P."/>
            <person name="Kaster A.-K."/>
            <person name="Ovreas L."/>
            <person name="Rohde M."/>
            <person name="Galperin M.Y."/>
            <person name="Jogler C."/>
        </authorList>
    </citation>
    <scope>NUCLEOTIDE SEQUENCE [LARGE SCALE GENOMIC DNA]</scope>
    <source>
        <strain evidence="1 2">Mal48</strain>
    </source>
</reference>
<evidence type="ECO:0000313" key="2">
    <source>
        <dbReference type="Proteomes" id="UP000315724"/>
    </source>
</evidence>
<name>A0A517QU88_9PLAN</name>
<sequence length="243" mass="27885">MVSRPLLLILIPFVLIVATCGTSGVAQEVAGEKVLKHQVRTISGWTVHVDEELISGQADSLGDVALRLLDNKLFEIKLRLPAERVQQLQTIHIWIDAHHELTSMQYHPGSGWLKEHGYDPKMVKSVHIPRAQRFVDHIAQHAQPWALLHELAHAYHDQFLGWEHTGIRQAYEEMKESGKFEQVLHISGRQRTHYALTNPKEFFAEMSEAFLGTNDFYPFVRGELREALPETYALMQSIWLKPN</sequence>
<keyword evidence="2" id="KW-1185">Reference proteome</keyword>
<accession>A0A517QU88</accession>
<dbReference type="GO" id="GO:0008237">
    <property type="term" value="F:metallopeptidase activity"/>
    <property type="evidence" value="ECO:0007669"/>
    <property type="project" value="InterPro"/>
</dbReference>
<dbReference type="SUPFAM" id="SSF55486">
    <property type="entry name" value="Metalloproteases ('zincins'), catalytic domain"/>
    <property type="match status" value="1"/>
</dbReference>
<protein>
    <recommendedName>
        <fullName evidence="3">Metallopeptidase</fullName>
    </recommendedName>
</protein>
<organism evidence="1 2">
    <name type="scientific">Thalassoglobus polymorphus</name>
    <dbReference type="NCBI Taxonomy" id="2527994"/>
    <lineage>
        <taxon>Bacteria</taxon>
        <taxon>Pseudomonadati</taxon>
        <taxon>Planctomycetota</taxon>
        <taxon>Planctomycetia</taxon>
        <taxon>Planctomycetales</taxon>
        <taxon>Planctomycetaceae</taxon>
        <taxon>Thalassoglobus</taxon>
    </lineage>
</organism>